<gene>
    <name evidence="7" type="ORF">RGF97_03370</name>
</gene>
<dbReference type="Gene3D" id="3.40.50.12230">
    <property type="match status" value="1"/>
</dbReference>
<keyword evidence="2" id="KW-0808">Transferase</keyword>
<keyword evidence="8" id="KW-1185">Reference proteome</keyword>
<dbReference type="Pfam" id="PF02911">
    <property type="entry name" value="Formyl_trans_C"/>
    <property type="match status" value="1"/>
</dbReference>
<dbReference type="PANTHER" id="PTHR11138">
    <property type="entry name" value="METHIONYL-TRNA FORMYLTRANSFERASE"/>
    <property type="match status" value="1"/>
</dbReference>
<dbReference type="RefSeq" id="WP_181019040.1">
    <property type="nucleotide sequence ID" value="NZ_CP133762.1"/>
</dbReference>
<feature type="region of interest" description="Disordered" evidence="4">
    <location>
        <begin position="314"/>
        <end position="371"/>
    </location>
</feature>
<name>A0ABY9RQW1_9ACTN</name>
<evidence type="ECO:0000313" key="7">
    <source>
        <dbReference type="EMBL" id="WMX44089.1"/>
    </source>
</evidence>
<organism evidence="7 8">
    <name type="scientific">Streptomyces roseicoloratus</name>
    <dbReference type="NCBI Taxonomy" id="2508722"/>
    <lineage>
        <taxon>Bacteria</taxon>
        <taxon>Bacillati</taxon>
        <taxon>Actinomycetota</taxon>
        <taxon>Actinomycetes</taxon>
        <taxon>Kitasatosporales</taxon>
        <taxon>Streptomycetaceae</taxon>
        <taxon>Streptomyces</taxon>
    </lineage>
</organism>
<comment type="similarity">
    <text evidence="1">Belongs to the Fmt family.</text>
</comment>
<dbReference type="EMBL" id="CP133762">
    <property type="protein sequence ID" value="WMX44089.1"/>
    <property type="molecule type" value="Genomic_DNA"/>
</dbReference>
<sequence length="371" mass="39133">MAPTAPTASQDPAGRIRVVLFSEVNSKLGSPFLSMLHGHPQVDLAAVVTSPQGKRCSYFTDDPEQVDLVTQGAALGVPVLRPSSVNRPAFVEELEGYGADYFVVANFQQILRERLLSVPRVTAVNFHPSPLPAFAGLSPFYWMIREGATESAVSAIEMAPVLDSGDLIMQHQVPLTGNETAIELRTAQERANVLMLLELIPQLVDRSYRPIPQDPSRRSYFGRPSDADLRLDFRSPAAVVARHVRAGYRSPGAWTADEAGRRVRILSADPAPADAPGRPPVPGLVVHGAAGRIFAGCADGWLEVLTTECDGRETAAGGTGQLPDGTRLVSPNTPAPGEPVSVAGRVSASGPAAVPGPAPVPPPAPTPAPVP</sequence>
<feature type="domain" description="Formyl transferase N-terminal" evidence="5">
    <location>
        <begin position="18"/>
        <end position="195"/>
    </location>
</feature>
<dbReference type="InterPro" id="IPR044135">
    <property type="entry name" value="Met-tRNA-FMT_C"/>
</dbReference>
<reference evidence="7 8" key="1">
    <citation type="submission" date="2023-09" db="EMBL/GenBank/DDBJ databases">
        <title>Complete genome of Streptomyces roseicoloratus T14.</title>
        <authorList>
            <person name="Bashizi T."/>
            <person name="Kim M.-J."/>
            <person name="Lee G."/>
            <person name="Tagele S.B."/>
            <person name="Shin J.-H."/>
        </authorList>
    </citation>
    <scope>NUCLEOTIDE SEQUENCE [LARGE SCALE GENOMIC DNA]</scope>
    <source>
        <strain evidence="7 8">T14</strain>
    </source>
</reference>
<evidence type="ECO:0000256" key="4">
    <source>
        <dbReference type="SAM" id="MobiDB-lite"/>
    </source>
</evidence>
<dbReference type="InterPro" id="IPR002376">
    <property type="entry name" value="Formyl_transf_N"/>
</dbReference>
<accession>A0ABY9RQW1</accession>
<dbReference type="InterPro" id="IPR036477">
    <property type="entry name" value="Formyl_transf_N_sf"/>
</dbReference>
<dbReference type="PANTHER" id="PTHR11138:SF5">
    <property type="entry name" value="METHIONYL-TRNA FORMYLTRANSFERASE, MITOCHONDRIAL"/>
    <property type="match status" value="1"/>
</dbReference>
<evidence type="ECO:0000259" key="6">
    <source>
        <dbReference type="Pfam" id="PF02911"/>
    </source>
</evidence>
<dbReference type="Proteomes" id="UP001250858">
    <property type="component" value="Chromosome"/>
</dbReference>
<protein>
    <submittedName>
        <fullName evidence="7">Formyltransferase family protein</fullName>
    </submittedName>
</protein>
<evidence type="ECO:0000259" key="5">
    <source>
        <dbReference type="Pfam" id="PF00551"/>
    </source>
</evidence>
<evidence type="ECO:0000313" key="8">
    <source>
        <dbReference type="Proteomes" id="UP001250858"/>
    </source>
</evidence>
<proteinExistence type="inferred from homology"/>
<dbReference type="InterPro" id="IPR005793">
    <property type="entry name" value="Formyl_trans_C"/>
</dbReference>
<dbReference type="Pfam" id="PF00551">
    <property type="entry name" value="Formyl_trans_N"/>
    <property type="match status" value="1"/>
</dbReference>
<dbReference type="CDD" id="cd08704">
    <property type="entry name" value="Met_tRNA_FMT_C"/>
    <property type="match status" value="1"/>
</dbReference>
<feature type="domain" description="Formyl transferase C-terminal" evidence="6">
    <location>
        <begin position="227"/>
        <end position="314"/>
    </location>
</feature>
<dbReference type="SUPFAM" id="SSF53328">
    <property type="entry name" value="Formyltransferase"/>
    <property type="match status" value="1"/>
</dbReference>
<evidence type="ECO:0000256" key="1">
    <source>
        <dbReference type="ARBA" id="ARBA00010699"/>
    </source>
</evidence>
<dbReference type="InterPro" id="IPR011034">
    <property type="entry name" value="Formyl_transferase-like_C_sf"/>
</dbReference>
<keyword evidence="3" id="KW-0648">Protein biosynthesis</keyword>
<evidence type="ECO:0000256" key="3">
    <source>
        <dbReference type="ARBA" id="ARBA00022917"/>
    </source>
</evidence>
<dbReference type="SUPFAM" id="SSF50486">
    <property type="entry name" value="FMT C-terminal domain-like"/>
    <property type="match status" value="1"/>
</dbReference>
<feature type="compositionally biased region" description="Pro residues" evidence="4">
    <location>
        <begin position="354"/>
        <end position="371"/>
    </location>
</feature>
<evidence type="ECO:0000256" key="2">
    <source>
        <dbReference type="ARBA" id="ARBA00022679"/>
    </source>
</evidence>